<comment type="subunit">
    <text evidence="2">Homodimer.</text>
</comment>
<dbReference type="Gene3D" id="3.40.50.1360">
    <property type="match status" value="1"/>
</dbReference>
<dbReference type="PANTHER" id="PTHR43748:SF3">
    <property type="entry name" value="RIBOSE-5-PHOSPHATE ISOMERASE 3, CHLOROPLASTIC-RELATED"/>
    <property type="match status" value="1"/>
</dbReference>
<dbReference type="CDD" id="cd01398">
    <property type="entry name" value="RPI_A"/>
    <property type="match status" value="1"/>
</dbReference>
<protein>
    <recommendedName>
        <fullName evidence="2">Ribose-5-phosphate isomerase A</fullName>
        <ecNumber evidence="2">5.3.1.6</ecNumber>
    </recommendedName>
    <alternativeName>
        <fullName evidence="2">Phosphoriboisomerase A</fullName>
        <shortName evidence="2">PRI</shortName>
    </alternativeName>
</protein>
<dbReference type="EMBL" id="JAWJZY010000002">
    <property type="protein sequence ID" value="MEE8658701.1"/>
    <property type="molecule type" value="Genomic_DNA"/>
</dbReference>
<comment type="catalytic activity">
    <reaction evidence="2">
        <text>aldehydo-D-ribose 5-phosphate = D-ribulose 5-phosphate</text>
        <dbReference type="Rhea" id="RHEA:14657"/>
        <dbReference type="ChEBI" id="CHEBI:58121"/>
        <dbReference type="ChEBI" id="CHEBI:58273"/>
        <dbReference type="EC" id="5.3.1.6"/>
    </reaction>
</comment>
<evidence type="ECO:0000313" key="3">
    <source>
        <dbReference type="EMBL" id="MEE8658701.1"/>
    </source>
</evidence>
<dbReference type="HAMAP" id="MF_00170">
    <property type="entry name" value="Rib_5P_isom_A"/>
    <property type="match status" value="1"/>
</dbReference>
<comment type="similarity">
    <text evidence="2">Belongs to the ribose 5-phosphate isomerase family.</text>
</comment>
<name>A0ABU7U430_9PROT</name>
<organism evidence="3 4">
    <name type="scientific">Sorlinia euscelidii</name>
    <dbReference type="NCBI Taxonomy" id="3081148"/>
    <lineage>
        <taxon>Bacteria</taxon>
        <taxon>Pseudomonadati</taxon>
        <taxon>Pseudomonadota</taxon>
        <taxon>Alphaproteobacteria</taxon>
        <taxon>Acetobacterales</taxon>
        <taxon>Acetobacteraceae</taxon>
        <taxon>Sorlinia</taxon>
    </lineage>
</organism>
<comment type="caution">
    <text evidence="3">The sequence shown here is derived from an EMBL/GenBank/DDBJ whole genome shotgun (WGS) entry which is preliminary data.</text>
</comment>
<dbReference type="Proteomes" id="UP001312908">
    <property type="component" value="Unassembled WGS sequence"/>
</dbReference>
<gene>
    <name evidence="2" type="primary">rpiA</name>
    <name evidence="3" type="ORF">DOFOFD_06720</name>
</gene>
<dbReference type="NCBIfam" id="TIGR00021">
    <property type="entry name" value="rpiA"/>
    <property type="match status" value="1"/>
</dbReference>
<sequence length="243" mass="26390">MTGLSSEDISHQRDAQLQFKREAAQAAVKYIEDGMAVGLGSGTTASVMIDALAVRVKNENLRIRAIPTSEASGEQARRLGITLSDFVQDPILDIAIDGADEVHRETLTLIKGRGGALLREKIVASAARKFIVIVDDRKIVDSLGSRMPLPIEVIPWGWERIQTLLISKIGARTAHPRTEKDGRIYQTDNHNFILDCVFDPITDAASLARDIAAITGVVDHGLFIDMASEVLVAGQNGVASLRR</sequence>
<keyword evidence="4" id="KW-1185">Reference proteome</keyword>
<evidence type="ECO:0000313" key="4">
    <source>
        <dbReference type="Proteomes" id="UP001312908"/>
    </source>
</evidence>
<dbReference type="SUPFAM" id="SSF75445">
    <property type="entry name" value="D-ribose-5-phosphate isomerase (RpiA), lid domain"/>
    <property type="match status" value="1"/>
</dbReference>
<comment type="function">
    <text evidence="2">Catalyzes the reversible conversion of ribose-5-phosphate to ribulose 5-phosphate.</text>
</comment>
<dbReference type="NCBIfam" id="NF001924">
    <property type="entry name" value="PRK00702.1"/>
    <property type="match status" value="1"/>
</dbReference>
<reference evidence="3 4" key="1">
    <citation type="submission" date="2023-10" db="EMBL/GenBank/DDBJ databases">
        <title>Sorlinia euscelidii gen. nov., sp. nov., an acetic acid bacteria isolated from the gut of Euscelidius variegatus emitter.</title>
        <authorList>
            <person name="Michoud G."/>
            <person name="Marasco R."/>
            <person name="Seferji K."/>
            <person name="Gonella E."/>
            <person name="Garuglieri E."/>
            <person name="Alma A."/>
            <person name="Mapelli F."/>
            <person name="Borin S."/>
            <person name="Daffonchio D."/>
            <person name="Crotti E."/>
        </authorList>
    </citation>
    <scope>NUCLEOTIDE SEQUENCE [LARGE SCALE GENOMIC DNA]</scope>
    <source>
        <strain evidence="3 4">EV16P</strain>
    </source>
</reference>
<feature type="binding site" evidence="2">
    <location>
        <begin position="111"/>
        <end position="114"/>
    </location>
    <ligand>
        <name>substrate</name>
    </ligand>
</feature>
<dbReference type="PANTHER" id="PTHR43748">
    <property type="entry name" value="RIBOSE-5-PHOSPHATE ISOMERASE 3, CHLOROPLASTIC-RELATED"/>
    <property type="match status" value="1"/>
</dbReference>
<dbReference type="GO" id="GO:0016853">
    <property type="term" value="F:isomerase activity"/>
    <property type="evidence" value="ECO:0007669"/>
    <property type="project" value="UniProtKB-KW"/>
</dbReference>
<dbReference type="Pfam" id="PF06026">
    <property type="entry name" value="Rib_5-P_isom_A"/>
    <property type="match status" value="1"/>
</dbReference>
<dbReference type="SUPFAM" id="SSF100950">
    <property type="entry name" value="NagB/RpiA/CoA transferase-like"/>
    <property type="match status" value="1"/>
</dbReference>
<feature type="binding site" evidence="2">
    <location>
        <begin position="41"/>
        <end position="44"/>
    </location>
    <ligand>
        <name>substrate</name>
    </ligand>
</feature>
<accession>A0ABU7U430</accession>
<keyword evidence="1 2" id="KW-0413">Isomerase</keyword>
<comment type="pathway">
    <text evidence="2">Carbohydrate degradation; pentose phosphate pathway; D-ribose 5-phosphate from D-ribulose 5-phosphate (non-oxidative stage): step 1/1.</text>
</comment>
<feature type="binding site" evidence="2">
    <location>
        <position position="138"/>
    </location>
    <ligand>
        <name>substrate</name>
    </ligand>
</feature>
<dbReference type="Gene3D" id="3.30.70.260">
    <property type="match status" value="1"/>
</dbReference>
<evidence type="ECO:0000256" key="2">
    <source>
        <dbReference type="HAMAP-Rule" id="MF_00170"/>
    </source>
</evidence>
<dbReference type="InterPro" id="IPR037171">
    <property type="entry name" value="NagB/RpiA_transferase-like"/>
</dbReference>
<feature type="active site" description="Proton acceptor" evidence="2">
    <location>
        <position position="120"/>
    </location>
</feature>
<dbReference type="InterPro" id="IPR050262">
    <property type="entry name" value="Ribose-5P_isomerase"/>
</dbReference>
<dbReference type="EC" id="5.3.1.6" evidence="2"/>
<dbReference type="InterPro" id="IPR004788">
    <property type="entry name" value="Ribose5P_isomerase_type_A"/>
</dbReference>
<dbReference type="InterPro" id="IPR020672">
    <property type="entry name" value="Ribose5P_isomerase_typA_subgr"/>
</dbReference>
<proteinExistence type="inferred from homology"/>
<feature type="binding site" evidence="2">
    <location>
        <begin position="97"/>
        <end position="100"/>
    </location>
    <ligand>
        <name>substrate</name>
    </ligand>
</feature>
<dbReference type="RefSeq" id="WP_394819594.1">
    <property type="nucleotide sequence ID" value="NZ_JAWJZY010000002.1"/>
</dbReference>
<evidence type="ECO:0000256" key="1">
    <source>
        <dbReference type="ARBA" id="ARBA00023235"/>
    </source>
</evidence>